<evidence type="ECO:0000256" key="3">
    <source>
        <dbReference type="ARBA" id="ARBA00022598"/>
    </source>
</evidence>
<keyword evidence="3 8" id="KW-0436">Ligase</keyword>
<dbReference type="SUPFAM" id="SSF82829">
    <property type="entry name" value="MesJ substrate recognition domain-like"/>
    <property type="match status" value="1"/>
</dbReference>
<keyword evidence="5 8" id="KW-0547">Nucleotide-binding</keyword>
<comment type="function">
    <text evidence="8">Ligates lysine onto the cytidine present at position 34 of the AUA codon-specific tRNA(Ile) that contains the anticodon CAU, in an ATP-dependent manner. Cytidine is converted to lysidine, thus changing the amino acid specificity of the tRNA from methionine to isoleucine.</text>
</comment>
<organism evidence="9 10">
    <name type="scientific">Luteibacter rhizovicinus DSM 16549</name>
    <dbReference type="NCBI Taxonomy" id="1440763"/>
    <lineage>
        <taxon>Bacteria</taxon>
        <taxon>Pseudomonadati</taxon>
        <taxon>Pseudomonadota</taxon>
        <taxon>Gammaproteobacteria</taxon>
        <taxon>Lysobacterales</taxon>
        <taxon>Rhodanobacteraceae</taxon>
        <taxon>Luteibacter</taxon>
    </lineage>
</organism>
<dbReference type="RefSeq" id="WP_046966335.1">
    <property type="nucleotide sequence ID" value="NZ_CP017480.1"/>
</dbReference>
<comment type="similarity">
    <text evidence="8">Belongs to the tRNA(Ile)-lysidine synthase family.</text>
</comment>
<feature type="binding site" evidence="8">
    <location>
        <begin position="26"/>
        <end position="31"/>
    </location>
    <ligand>
        <name>ATP</name>
        <dbReference type="ChEBI" id="CHEBI:30616"/>
    </ligand>
</feature>
<dbReference type="Pfam" id="PF11734">
    <property type="entry name" value="TilS_C"/>
    <property type="match status" value="1"/>
</dbReference>
<dbReference type="InterPro" id="IPR012795">
    <property type="entry name" value="tRNA_Ile_lys_synt_N"/>
</dbReference>
<dbReference type="InterPro" id="IPR014729">
    <property type="entry name" value="Rossmann-like_a/b/a_fold"/>
</dbReference>
<dbReference type="HAMAP" id="MF_01161">
    <property type="entry name" value="tRNA_Ile_lys_synt"/>
    <property type="match status" value="1"/>
</dbReference>
<dbReference type="Gene3D" id="3.40.50.620">
    <property type="entry name" value="HUPs"/>
    <property type="match status" value="1"/>
</dbReference>
<keyword evidence="10" id="KW-1185">Reference proteome</keyword>
<dbReference type="NCBIfam" id="TIGR02432">
    <property type="entry name" value="lysidine_TilS_N"/>
    <property type="match status" value="1"/>
</dbReference>
<comment type="subcellular location">
    <subcellularLocation>
        <location evidence="1 8">Cytoplasm</location>
    </subcellularLocation>
</comment>
<sequence>MNVSLIDHLTAALDDVPGVALVVAFSGGPDSTALLHALAGQMPRPALRALHVDHGLHADSATWAVHCRRMCDSLGVPIEVVRVTVDLTRGEGIEAAARRARHDAFAAALRPGEHIVLAHHRDDQMETVLLKLMRGAGPDGLAGMQAMRPLAAGMLWRPLLDLPRAALLDHVATHGLSTLHDPSNDDPRIARGYLRATVMPALIAQWPQAPVSITHSARLCREAADALRESWIDALDHLRRDENTLDAREWLDLRPAWRAPLLDHWLHATGLSAPTTAQREALERQIREASAERLPLVGWQDTEVRVWKGRLWAMSRYQPFDEAWTGLWHGEPMALPGGGVLTLGGARLAEPLTVRYRRGGDRIRTAGNHITKELRDLFQEGAVPPWRRPRMPLLCENGSLIAVGDRWMNDRGKALFDGIGALPVWQRGVSD</sequence>
<dbReference type="EC" id="6.3.4.19" evidence="8"/>
<reference evidence="10" key="1">
    <citation type="submission" date="2016-09" db="EMBL/GenBank/DDBJ databases">
        <authorList>
            <person name="Lysoe E."/>
        </authorList>
    </citation>
    <scope>NUCLEOTIDE SEQUENCE [LARGE SCALE GENOMIC DNA]</scope>
    <source>
        <strain evidence="10">LJ96T</strain>
    </source>
</reference>
<dbReference type="PANTHER" id="PTHR43033">
    <property type="entry name" value="TRNA(ILE)-LYSIDINE SYNTHASE-RELATED"/>
    <property type="match status" value="1"/>
</dbReference>
<evidence type="ECO:0000256" key="6">
    <source>
        <dbReference type="ARBA" id="ARBA00022840"/>
    </source>
</evidence>
<evidence type="ECO:0000256" key="2">
    <source>
        <dbReference type="ARBA" id="ARBA00022490"/>
    </source>
</evidence>
<dbReference type="Pfam" id="PF01171">
    <property type="entry name" value="ATP_bind_3"/>
    <property type="match status" value="1"/>
</dbReference>
<dbReference type="AlphaFoldDB" id="A0A0G9HKE4"/>
<keyword evidence="2 8" id="KW-0963">Cytoplasm</keyword>
<evidence type="ECO:0000256" key="8">
    <source>
        <dbReference type="HAMAP-Rule" id="MF_01161"/>
    </source>
</evidence>
<dbReference type="STRING" id="1440763.BJI69_12605"/>
<dbReference type="GO" id="GO:0006400">
    <property type="term" value="P:tRNA modification"/>
    <property type="evidence" value="ECO:0007669"/>
    <property type="project" value="UniProtKB-UniRule"/>
</dbReference>
<dbReference type="KEGG" id="lrz:BJI69_12605"/>
<dbReference type="InterPro" id="IPR015262">
    <property type="entry name" value="tRNA_Ile_lys_synt_subst-bd"/>
</dbReference>
<dbReference type="Pfam" id="PF09179">
    <property type="entry name" value="TilS"/>
    <property type="match status" value="1"/>
</dbReference>
<evidence type="ECO:0000256" key="7">
    <source>
        <dbReference type="ARBA" id="ARBA00048539"/>
    </source>
</evidence>
<dbReference type="GO" id="GO:0005737">
    <property type="term" value="C:cytoplasm"/>
    <property type="evidence" value="ECO:0007669"/>
    <property type="project" value="UniProtKB-SubCell"/>
</dbReference>
<dbReference type="OrthoDB" id="9807403at2"/>
<evidence type="ECO:0000313" key="10">
    <source>
        <dbReference type="Proteomes" id="UP000182987"/>
    </source>
</evidence>
<dbReference type="SUPFAM" id="SSF56037">
    <property type="entry name" value="PheT/TilS domain"/>
    <property type="match status" value="1"/>
</dbReference>
<dbReference type="Gene3D" id="1.20.59.20">
    <property type="match status" value="1"/>
</dbReference>
<dbReference type="InterPro" id="IPR012796">
    <property type="entry name" value="Lysidine-tRNA-synth_C"/>
</dbReference>
<dbReference type="GO" id="GO:0005524">
    <property type="term" value="F:ATP binding"/>
    <property type="evidence" value="ECO:0007669"/>
    <property type="project" value="UniProtKB-UniRule"/>
</dbReference>
<evidence type="ECO:0000256" key="5">
    <source>
        <dbReference type="ARBA" id="ARBA00022741"/>
    </source>
</evidence>
<protein>
    <recommendedName>
        <fullName evidence="8">tRNA(Ile)-lysidine synthase</fullName>
        <ecNumber evidence="8">6.3.4.19</ecNumber>
    </recommendedName>
    <alternativeName>
        <fullName evidence="8">tRNA(Ile)-2-lysyl-cytidine synthase</fullName>
    </alternativeName>
    <alternativeName>
        <fullName evidence="8">tRNA(Ile)-lysidine synthetase</fullName>
    </alternativeName>
</protein>
<keyword evidence="6 8" id="KW-0067">ATP-binding</keyword>
<gene>
    <name evidence="8" type="primary">tilS</name>
    <name evidence="9" type="ORF">BJI69_12605</name>
</gene>
<evidence type="ECO:0000256" key="4">
    <source>
        <dbReference type="ARBA" id="ARBA00022694"/>
    </source>
</evidence>
<comment type="domain">
    <text evidence="8">The N-terminal region contains the highly conserved SGGXDS motif, predicted to be a P-loop motif involved in ATP binding.</text>
</comment>
<dbReference type="GO" id="GO:0032267">
    <property type="term" value="F:tRNA(Ile)-lysidine synthase activity"/>
    <property type="evidence" value="ECO:0007669"/>
    <property type="project" value="UniProtKB-EC"/>
</dbReference>
<dbReference type="EMBL" id="CP017480">
    <property type="protein sequence ID" value="APG04656.1"/>
    <property type="molecule type" value="Genomic_DNA"/>
</dbReference>
<dbReference type="CDD" id="cd01992">
    <property type="entry name" value="TilS_N"/>
    <property type="match status" value="1"/>
</dbReference>
<dbReference type="Proteomes" id="UP000182987">
    <property type="component" value="Chromosome"/>
</dbReference>
<dbReference type="PATRIC" id="fig|1440763.5.peg.324"/>
<dbReference type="SUPFAM" id="SSF52402">
    <property type="entry name" value="Adenine nucleotide alpha hydrolases-like"/>
    <property type="match status" value="1"/>
</dbReference>
<accession>A0A0G9HKE4</accession>
<keyword evidence="4 8" id="KW-0819">tRNA processing</keyword>
<dbReference type="SMART" id="SM00977">
    <property type="entry name" value="TilS_C"/>
    <property type="match status" value="1"/>
</dbReference>
<name>A0A0G9HKE4_9GAMM</name>
<evidence type="ECO:0000256" key="1">
    <source>
        <dbReference type="ARBA" id="ARBA00004496"/>
    </source>
</evidence>
<dbReference type="InterPro" id="IPR012094">
    <property type="entry name" value="tRNA_Ile_lys_synt"/>
</dbReference>
<proteinExistence type="inferred from homology"/>
<dbReference type="InterPro" id="IPR011063">
    <property type="entry name" value="TilS/TtcA_N"/>
</dbReference>
<evidence type="ECO:0000313" key="9">
    <source>
        <dbReference type="EMBL" id="APG04656.1"/>
    </source>
</evidence>
<dbReference type="PANTHER" id="PTHR43033:SF1">
    <property type="entry name" value="TRNA(ILE)-LYSIDINE SYNTHASE-RELATED"/>
    <property type="match status" value="1"/>
</dbReference>
<dbReference type="NCBIfam" id="TIGR02433">
    <property type="entry name" value="lysidine_TilS_C"/>
    <property type="match status" value="1"/>
</dbReference>
<comment type="catalytic activity">
    <reaction evidence="7 8">
        <text>cytidine(34) in tRNA(Ile2) + L-lysine + ATP = lysidine(34) in tRNA(Ile2) + AMP + diphosphate + H(+)</text>
        <dbReference type="Rhea" id="RHEA:43744"/>
        <dbReference type="Rhea" id="RHEA-COMP:10625"/>
        <dbReference type="Rhea" id="RHEA-COMP:10670"/>
        <dbReference type="ChEBI" id="CHEBI:15378"/>
        <dbReference type="ChEBI" id="CHEBI:30616"/>
        <dbReference type="ChEBI" id="CHEBI:32551"/>
        <dbReference type="ChEBI" id="CHEBI:33019"/>
        <dbReference type="ChEBI" id="CHEBI:82748"/>
        <dbReference type="ChEBI" id="CHEBI:83665"/>
        <dbReference type="ChEBI" id="CHEBI:456215"/>
        <dbReference type="EC" id="6.3.4.19"/>
    </reaction>
</comment>